<dbReference type="InterPro" id="IPR050312">
    <property type="entry name" value="IolE/XylAMocC-like"/>
</dbReference>
<keyword evidence="3" id="KW-1185">Reference proteome</keyword>
<dbReference type="Pfam" id="PF01261">
    <property type="entry name" value="AP_endonuc_2"/>
    <property type="match status" value="1"/>
</dbReference>
<accession>A0ABY5SFB7</accession>
<proteinExistence type="predicted"/>
<dbReference type="PANTHER" id="PTHR12110:SF21">
    <property type="entry name" value="XYLOSE ISOMERASE-LIKE TIM BARREL DOMAIN-CONTAINING PROTEIN"/>
    <property type="match status" value="1"/>
</dbReference>
<evidence type="ECO:0000313" key="2">
    <source>
        <dbReference type="EMBL" id="UVI32626.1"/>
    </source>
</evidence>
<feature type="domain" description="Xylose isomerase-like TIM barrel" evidence="1">
    <location>
        <begin position="21"/>
        <end position="306"/>
    </location>
</feature>
<dbReference type="InterPro" id="IPR036237">
    <property type="entry name" value="Xyl_isomerase-like_sf"/>
</dbReference>
<name>A0ABY5SFB7_9BACL</name>
<dbReference type="Gene3D" id="3.20.20.150">
    <property type="entry name" value="Divalent-metal-dependent TIM barrel enzymes"/>
    <property type="match status" value="1"/>
</dbReference>
<evidence type="ECO:0000313" key="3">
    <source>
        <dbReference type="Proteomes" id="UP001057877"/>
    </source>
</evidence>
<organism evidence="2 3">
    <name type="scientific">Paenibacillus spongiae</name>
    <dbReference type="NCBI Taxonomy" id="2909671"/>
    <lineage>
        <taxon>Bacteria</taxon>
        <taxon>Bacillati</taxon>
        <taxon>Bacillota</taxon>
        <taxon>Bacilli</taxon>
        <taxon>Bacillales</taxon>
        <taxon>Paenibacillaceae</taxon>
        <taxon>Paenibacillus</taxon>
    </lineage>
</organism>
<reference evidence="2" key="1">
    <citation type="submission" date="2022-01" db="EMBL/GenBank/DDBJ databases">
        <title>Paenibacillus spongiae sp. nov., isolated from marine sponge.</title>
        <authorList>
            <person name="Li Z."/>
            <person name="Zhang M."/>
        </authorList>
    </citation>
    <scope>NUCLEOTIDE SEQUENCE</scope>
    <source>
        <strain evidence="2">PHS-Z3</strain>
    </source>
</reference>
<keyword evidence="2" id="KW-0413">Isomerase</keyword>
<dbReference type="SUPFAM" id="SSF51658">
    <property type="entry name" value="Xylose isomerase-like"/>
    <property type="match status" value="1"/>
</dbReference>
<evidence type="ECO:0000259" key="1">
    <source>
        <dbReference type="Pfam" id="PF01261"/>
    </source>
</evidence>
<dbReference type="GO" id="GO:0016853">
    <property type="term" value="F:isomerase activity"/>
    <property type="evidence" value="ECO:0007669"/>
    <property type="project" value="UniProtKB-KW"/>
</dbReference>
<dbReference type="EMBL" id="CP091430">
    <property type="protein sequence ID" value="UVI32626.1"/>
    <property type="molecule type" value="Genomic_DNA"/>
</dbReference>
<sequence>MKLGVFISSVFSELSFEQMLDFVQSVGMEALELGTGNYAGNAFVKLDELLADEYKRKAFLHAIESRGLFIAAFSVQGNPLHPDRTIAKEHHETFIKTIQLANKMGVPIVNNFSGQPGTPYPGIFPNFVTVSWPPEYPQLNEWQWNHVVIPYWKEAGRYAALHQVKIGIELHPGFAVHSPATLLRLRHAVGDVIGASFDASHLWTQGINPVEAVKILGYAGALYFVSTKDMEFNEFNMNMYGINDIQPSDSIRTRAWIYRTVGYGHDIKIWADLISALQMTGYSYVFSIEQNDPLMDMLEGVTKAANLMKEWLIRVPYRPKRP</sequence>
<dbReference type="PANTHER" id="PTHR12110">
    <property type="entry name" value="HYDROXYPYRUVATE ISOMERASE"/>
    <property type="match status" value="1"/>
</dbReference>
<dbReference type="InterPro" id="IPR013022">
    <property type="entry name" value="Xyl_isomerase-like_TIM-brl"/>
</dbReference>
<protein>
    <submittedName>
        <fullName evidence="2">Sugar phosphate isomerase/epimerase</fullName>
    </submittedName>
</protein>
<gene>
    <name evidence="2" type="ORF">L1F29_12710</name>
</gene>
<dbReference type="RefSeq" id="WP_258388676.1">
    <property type="nucleotide sequence ID" value="NZ_CP091430.1"/>
</dbReference>
<dbReference type="Proteomes" id="UP001057877">
    <property type="component" value="Chromosome"/>
</dbReference>